<dbReference type="Proteomes" id="UP000186817">
    <property type="component" value="Unassembled WGS sequence"/>
</dbReference>
<gene>
    <name evidence="2" type="ORF">AK812_SmicGene3345</name>
</gene>
<dbReference type="AlphaFoldDB" id="A0A1Q9EZD3"/>
<reference evidence="2 3" key="1">
    <citation type="submission" date="2016-02" db="EMBL/GenBank/DDBJ databases">
        <title>Genome analysis of coral dinoflagellate symbionts highlights evolutionary adaptations to a symbiotic lifestyle.</title>
        <authorList>
            <person name="Aranda M."/>
            <person name="Li Y."/>
            <person name="Liew Y.J."/>
            <person name="Baumgarten S."/>
            <person name="Simakov O."/>
            <person name="Wilson M."/>
            <person name="Piel J."/>
            <person name="Ashoor H."/>
            <person name="Bougouffa S."/>
            <person name="Bajic V.B."/>
            <person name="Ryu T."/>
            <person name="Ravasi T."/>
            <person name="Bayer T."/>
            <person name="Micklem G."/>
            <person name="Kim H."/>
            <person name="Bhak J."/>
            <person name="Lajeunesse T.C."/>
            <person name="Voolstra C.R."/>
        </authorList>
    </citation>
    <scope>NUCLEOTIDE SEQUENCE [LARGE SCALE GENOMIC DNA]</scope>
    <source>
        <strain evidence="2 3">CCMP2467</strain>
    </source>
</reference>
<proteinExistence type="predicted"/>
<comment type="caution">
    <text evidence="2">The sequence shown here is derived from an EMBL/GenBank/DDBJ whole genome shotgun (WGS) entry which is preliminary data.</text>
</comment>
<feature type="compositionally biased region" description="Basic and acidic residues" evidence="1">
    <location>
        <begin position="13"/>
        <end position="43"/>
    </location>
</feature>
<evidence type="ECO:0000313" key="3">
    <source>
        <dbReference type="Proteomes" id="UP000186817"/>
    </source>
</evidence>
<evidence type="ECO:0000313" key="2">
    <source>
        <dbReference type="EMBL" id="OLQ12743.1"/>
    </source>
</evidence>
<keyword evidence="3" id="KW-1185">Reference proteome</keyword>
<name>A0A1Q9EZD3_SYMMI</name>
<sequence>MKRPASSELVSETGKKAADRNTPGPEKEKNQERPPTKAAKETTDSDDDSQTLVLGEHLKEETVALECCLPRAVGRAWGCAV</sequence>
<dbReference type="EMBL" id="LSRX01000038">
    <property type="protein sequence ID" value="OLQ12743.1"/>
    <property type="molecule type" value="Genomic_DNA"/>
</dbReference>
<accession>A0A1Q9EZD3</accession>
<feature type="region of interest" description="Disordered" evidence="1">
    <location>
        <begin position="1"/>
        <end position="50"/>
    </location>
</feature>
<organism evidence="2 3">
    <name type="scientific">Symbiodinium microadriaticum</name>
    <name type="common">Dinoflagellate</name>
    <name type="synonym">Zooxanthella microadriatica</name>
    <dbReference type="NCBI Taxonomy" id="2951"/>
    <lineage>
        <taxon>Eukaryota</taxon>
        <taxon>Sar</taxon>
        <taxon>Alveolata</taxon>
        <taxon>Dinophyceae</taxon>
        <taxon>Suessiales</taxon>
        <taxon>Symbiodiniaceae</taxon>
        <taxon>Symbiodinium</taxon>
    </lineage>
</organism>
<protein>
    <submittedName>
        <fullName evidence="2">Uncharacterized protein</fullName>
    </submittedName>
</protein>
<evidence type="ECO:0000256" key="1">
    <source>
        <dbReference type="SAM" id="MobiDB-lite"/>
    </source>
</evidence>